<organism evidence="2 3">
    <name type="scientific">Brumimicrobium salinarum</name>
    <dbReference type="NCBI Taxonomy" id="2058658"/>
    <lineage>
        <taxon>Bacteria</taxon>
        <taxon>Pseudomonadati</taxon>
        <taxon>Bacteroidota</taxon>
        <taxon>Flavobacteriia</taxon>
        <taxon>Flavobacteriales</taxon>
        <taxon>Crocinitomicaceae</taxon>
        <taxon>Brumimicrobium</taxon>
    </lineage>
</organism>
<protein>
    <submittedName>
        <fullName evidence="2">Nuclear pore complex subunit</fullName>
    </submittedName>
</protein>
<gene>
    <name evidence="2" type="ORF">CW751_08535</name>
</gene>
<feature type="domain" description="SiaC family regulatory phosphoprotein" evidence="1">
    <location>
        <begin position="9"/>
        <end position="122"/>
    </location>
</feature>
<dbReference type="AlphaFoldDB" id="A0A2I0R2M2"/>
<dbReference type="OrthoDB" id="1467283at2"/>
<comment type="caution">
    <text evidence="2">The sequence shown here is derived from an EMBL/GenBank/DDBJ whole genome shotgun (WGS) entry which is preliminary data.</text>
</comment>
<name>A0A2I0R2M2_9FLAO</name>
<dbReference type="InterPro" id="IPR018530">
    <property type="entry name" value="SiaC"/>
</dbReference>
<dbReference type="Proteomes" id="UP000236654">
    <property type="component" value="Unassembled WGS sequence"/>
</dbReference>
<dbReference type="EMBL" id="PJNI01000008">
    <property type="protein sequence ID" value="PKR80805.1"/>
    <property type="molecule type" value="Genomic_DNA"/>
</dbReference>
<dbReference type="RefSeq" id="WP_101334587.1">
    <property type="nucleotide sequence ID" value="NZ_PJNI01000008.1"/>
</dbReference>
<keyword evidence="3" id="KW-1185">Reference proteome</keyword>
<evidence type="ECO:0000313" key="2">
    <source>
        <dbReference type="EMBL" id="PKR80805.1"/>
    </source>
</evidence>
<proteinExistence type="predicted"/>
<reference evidence="2 3" key="1">
    <citation type="submission" date="2017-12" db="EMBL/GenBank/DDBJ databases">
        <title>The draft genome sequence of Brumimicrobium saltpan LHR20.</title>
        <authorList>
            <person name="Do Z.-J."/>
            <person name="Luo H.-R."/>
        </authorList>
    </citation>
    <scope>NUCLEOTIDE SEQUENCE [LARGE SCALE GENOMIC DNA]</scope>
    <source>
        <strain evidence="2 3">LHR20</strain>
    </source>
</reference>
<evidence type="ECO:0000313" key="3">
    <source>
        <dbReference type="Proteomes" id="UP000236654"/>
    </source>
</evidence>
<sequence length="133" mass="15576">MEILEKSSTPVTPHINFNPKTGVMLIQGRAIPQNAEEFWGPVLKWFYAYSIAPQSNTKLVFNMEYYNNSSSRQILFLLHKLNELKEQGYNASVLWKYTTEDKEMKEAGYDFSCMVEVPFEFEVVNVEKDEIYK</sequence>
<accession>A0A2I0R2M2</accession>
<evidence type="ECO:0000259" key="1">
    <source>
        <dbReference type="Pfam" id="PF09345"/>
    </source>
</evidence>
<dbReference type="Pfam" id="PF09345">
    <property type="entry name" value="SiaC"/>
    <property type="match status" value="1"/>
</dbReference>